<dbReference type="InterPro" id="IPR008271">
    <property type="entry name" value="Ser/Thr_kinase_AS"/>
</dbReference>
<evidence type="ECO:0000313" key="11">
    <source>
        <dbReference type="EMBL" id="TFJ88136.1"/>
    </source>
</evidence>
<dbReference type="EC" id="2.7.11.24" evidence="8"/>
<dbReference type="InterPro" id="IPR001849">
    <property type="entry name" value="PH_domain"/>
</dbReference>
<dbReference type="InterPro" id="IPR011993">
    <property type="entry name" value="PH-like_dom_sf"/>
</dbReference>
<evidence type="ECO:0000256" key="5">
    <source>
        <dbReference type="ARBA" id="ARBA00022840"/>
    </source>
</evidence>
<keyword evidence="3 6" id="KW-0547">Nucleotide-binding</keyword>
<feature type="domain" description="Protein kinase" evidence="10">
    <location>
        <begin position="127"/>
        <end position="414"/>
    </location>
</feature>
<gene>
    <name evidence="11" type="ORF">NSK_000490</name>
</gene>
<dbReference type="InterPro" id="IPR050117">
    <property type="entry name" value="MAPK"/>
</dbReference>
<dbReference type="PROSITE" id="PS01351">
    <property type="entry name" value="MAPK"/>
    <property type="match status" value="1"/>
</dbReference>
<dbReference type="PROSITE" id="PS50011">
    <property type="entry name" value="PROTEIN_KINASE_DOM"/>
    <property type="match status" value="1"/>
</dbReference>
<dbReference type="OrthoDB" id="192887at2759"/>
<dbReference type="Pfam" id="PF00069">
    <property type="entry name" value="Pkinase"/>
    <property type="match status" value="1"/>
</dbReference>
<protein>
    <recommendedName>
        <fullName evidence="8">Mitogen-activated protein kinase</fullName>
        <ecNumber evidence="8">2.7.11.24</ecNumber>
    </recommendedName>
</protein>
<dbReference type="GO" id="GO:0005524">
    <property type="term" value="F:ATP binding"/>
    <property type="evidence" value="ECO:0007669"/>
    <property type="project" value="UniProtKB-UniRule"/>
</dbReference>
<dbReference type="PROSITE" id="PS00107">
    <property type="entry name" value="PROTEIN_KINASE_ATP"/>
    <property type="match status" value="1"/>
</dbReference>
<evidence type="ECO:0000256" key="3">
    <source>
        <dbReference type="ARBA" id="ARBA00022741"/>
    </source>
</evidence>
<dbReference type="FunFam" id="1.10.510.10:FF:000040">
    <property type="entry name" value="Mitogen-activated protein kinase"/>
    <property type="match status" value="1"/>
</dbReference>
<comment type="activity regulation">
    <text evidence="8">Activated by threonine and tyrosine phosphorylation.</text>
</comment>
<keyword evidence="2 8" id="KW-0808">Transferase</keyword>
<dbReference type="InterPro" id="IPR003527">
    <property type="entry name" value="MAP_kinase_CS"/>
</dbReference>
<dbReference type="SMART" id="SM00233">
    <property type="entry name" value="PH"/>
    <property type="match status" value="1"/>
</dbReference>
<dbReference type="InterPro" id="IPR017441">
    <property type="entry name" value="Protein_kinase_ATP_BS"/>
</dbReference>
<name>A0A4D9DA06_9STRA</name>
<comment type="catalytic activity">
    <reaction evidence="8">
        <text>L-threonyl-[protein] + ATP = O-phospho-L-threonyl-[protein] + ADP + H(+)</text>
        <dbReference type="Rhea" id="RHEA:46608"/>
        <dbReference type="Rhea" id="RHEA-COMP:11060"/>
        <dbReference type="Rhea" id="RHEA-COMP:11605"/>
        <dbReference type="ChEBI" id="CHEBI:15378"/>
        <dbReference type="ChEBI" id="CHEBI:30013"/>
        <dbReference type="ChEBI" id="CHEBI:30616"/>
        <dbReference type="ChEBI" id="CHEBI:61977"/>
        <dbReference type="ChEBI" id="CHEBI:456216"/>
        <dbReference type="EC" id="2.7.11.24"/>
    </reaction>
</comment>
<keyword evidence="1 7" id="KW-0723">Serine/threonine-protein kinase</keyword>
<evidence type="ECO:0000256" key="6">
    <source>
        <dbReference type="PROSITE-ProRule" id="PRU10141"/>
    </source>
</evidence>
<evidence type="ECO:0000256" key="7">
    <source>
        <dbReference type="RuleBase" id="RU000304"/>
    </source>
</evidence>
<dbReference type="InterPro" id="IPR011009">
    <property type="entry name" value="Kinase-like_dom_sf"/>
</dbReference>
<evidence type="ECO:0000256" key="4">
    <source>
        <dbReference type="ARBA" id="ARBA00022777"/>
    </source>
</evidence>
<evidence type="ECO:0000313" key="12">
    <source>
        <dbReference type="Proteomes" id="UP000355283"/>
    </source>
</evidence>
<dbReference type="PROSITE" id="PS50003">
    <property type="entry name" value="PH_DOMAIN"/>
    <property type="match status" value="1"/>
</dbReference>
<keyword evidence="5 6" id="KW-0067">ATP-binding</keyword>
<comment type="caution">
    <text evidence="11">The sequence shown here is derived from an EMBL/GenBank/DDBJ whole genome shotgun (WGS) entry which is preliminary data.</text>
</comment>
<evidence type="ECO:0000259" key="9">
    <source>
        <dbReference type="PROSITE" id="PS50003"/>
    </source>
</evidence>
<keyword evidence="8" id="KW-0460">Magnesium</keyword>
<dbReference type="PANTHER" id="PTHR24055">
    <property type="entry name" value="MITOGEN-ACTIVATED PROTEIN KINASE"/>
    <property type="match status" value="1"/>
</dbReference>
<dbReference type="FunFam" id="3.30.200.20:FF:000046">
    <property type="entry name" value="Mitogen-activated protein kinase"/>
    <property type="match status" value="1"/>
</dbReference>
<comment type="similarity">
    <text evidence="8">Belongs to the protein kinase superfamily. Ser/Thr protein kinase family. MAP kinase subfamily.</text>
</comment>
<dbReference type="InterPro" id="IPR000719">
    <property type="entry name" value="Prot_kinase_dom"/>
</dbReference>
<dbReference type="SMART" id="SM00220">
    <property type="entry name" value="S_TKc"/>
    <property type="match status" value="1"/>
</dbReference>
<dbReference type="Gene3D" id="2.30.29.30">
    <property type="entry name" value="Pleckstrin-homology domain (PH domain)/Phosphotyrosine-binding domain (PTB)"/>
    <property type="match status" value="1"/>
</dbReference>
<dbReference type="Proteomes" id="UP000355283">
    <property type="component" value="Unassembled WGS sequence"/>
</dbReference>
<comment type="cofactor">
    <cofactor evidence="8">
        <name>Mg(2+)</name>
        <dbReference type="ChEBI" id="CHEBI:18420"/>
    </cofactor>
</comment>
<evidence type="ECO:0000256" key="2">
    <source>
        <dbReference type="ARBA" id="ARBA00022679"/>
    </source>
</evidence>
<dbReference type="AlphaFoldDB" id="A0A4D9DA06"/>
<organism evidence="11 12">
    <name type="scientific">Nannochloropsis salina CCMP1776</name>
    <dbReference type="NCBI Taxonomy" id="1027361"/>
    <lineage>
        <taxon>Eukaryota</taxon>
        <taxon>Sar</taxon>
        <taxon>Stramenopiles</taxon>
        <taxon>Ochrophyta</taxon>
        <taxon>Eustigmatophyceae</taxon>
        <taxon>Eustigmatales</taxon>
        <taxon>Monodopsidaceae</taxon>
        <taxon>Microchloropsis</taxon>
        <taxon>Microchloropsis salina</taxon>
    </lineage>
</organism>
<evidence type="ECO:0000256" key="8">
    <source>
        <dbReference type="RuleBase" id="RU361165"/>
    </source>
</evidence>
<accession>A0A4D9DA06</accession>
<dbReference type="SUPFAM" id="SSF56112">
    <property type="entry name" value="Protein kinase-like (PK-like)"/>
    <property type="match status" value="1"/>
</dbReference>
<reference evidence="11 12" key="1">
    <citation type="submission" date="2019-01" db="EMBL/GenBank/DDBJ databases">
        <title>Nuclear Genome Assembly of the Microalgal Biofuel strain Nannochloropsis salina CCMP1776.</title>
        <authorList>
            <person name="Hovde B."/>
        </authorList>
    </citation>
    <scope>NUCLEOTIDE SEQUENCE [LARGE SCALE GENOMIC DNA]</scope>
    <source>
        <strain evidence="11 12">CCMP1776</strain>
    </source>
</reference>
<dbReference type="EMBL" id="SDOX01000002">
    <property type="protein sequence ID" value="TFJ88136.1"/>
    <property type="molecule type" value="Genomic_DNA"/>
</dbReference>
<dbReference type="PROSITE" id="PS00108">
    <property type="entry name" value="PROTEIN_KINASE_ST"/>
    <property type="match status" value="1"/>
</dbReference>
<dbReference type="GO" id="GO:0004707">
    <property type="term" value="F:MAP kinase activity"/>
    <property type="evidence" value="ECO:0007669"/>
    <property type="project" value="UniProtKB-EC"/>
</dbReference>
<keyword evidence="4 8" id="KW-0418">Kinase</keyword>
<feature type="domain" description="PH" evidence="9">
    <location>
        <begin position="1"/>
        <end position="94"/>
    </location>
</feature>
<feature type="binding site" evidence="6">
    <location>
        <position position="157"/>
    </location>
    <ligand>
        <name>ATP</name>
        <dbReference type="ChEBI" id="CHEBI:30616"/>
    </ligand>
</feature>
<keyword evidence="12" id="KW-1185">Reference proteome</keyword>
<proteinExistence type="inferred from homology"/>
<dbReference type="SUPFAM" id="SSF50729">
    <property type="entry name" value="PH domain-like"/>
    <property type="match status" value="1"/>
</dbReference>
<dbReference type="Gene3D" id="1.10.510.10">
    <property type="entry name" value="Transferase(Phosphotransferase) domain 1"/>
    <property type="match status" value="1"/>
</dbReference>
<sequence length="486" mass="54929">MALIEGFLLKKSYISYRPRYFELDGSNLLYKTSKEDAKERSLMALTGDSQLIEFRAKRAFQLTTGTKTWFIKIADDDKDEILFNWVSAIQGAITHLKQGTLSPPIARSLELRHHSIAGRDFVMDSRYTELKQLGSGAYGMVVSALDTQIGKRIAIKKCANLFVDPVDARKIGREVRIMSQLAHPNIIKIVDVLPPATADFDDVYMVGELMDVDLHRAIYYGRPLSPEHVQFFLYQILCGIKYIHSVGIVHRDLKPSNILVNSNCDLKITDFGLARRITDQTRDLTEYVVTRWYRAPEVMLSSCQYNKSVDVWSAGCIFAEMLQRKPLFPGDNYRHVLRLITKVTGSATEADLWFVSNANAKAYMLQRLPTYQRMDLRALLPNASADACTLLSRMLEFNFANRISVDEALAHPYFADIRDPTWEMEAGPDALEWGDIDTVEPTRLAMQRIIMEDGARLNSANLGILEEIQRKCHGLSGGATTGMRAA</sequence>
<evidence type="ECO:0000259" key="10">
    <source>
        <dbReference type="PROSITE" id="PS50011"/>
    </source>
</evidence>
<evidence type="ECO:0000256" key="1">
    <source>
        <dbReference type="ARBA" id="ARBA00022527"/>
    </source>
</evidence>
<dbReference type="Gene3D" id="3.30.200.20">
    <property type="entry name" value="Phosphorylase Kinase, domain 1"/>
    <property type="match status" value="1"/>
</dbReference>
<dbReference type="CDD" id="cd07834">
    <property type="entry name" value="STKc_MAPK"/>
    <property type="match status" value="1"/>
</dbReference>